<evidence type="ECO:0000313" key="10">
    <source>
        <dbReference type="EMBL" id="KAF2805812.1"/>
    </source>
</evidence>
<evidence type="ECO:0000313" key="12">
    <source>
        <dbReference type="RefSeq" id="XP_033572776.1"/>
    </source>
</evidence>
<proteinExistence type="inferred from homology"/>
<keyword evidence="4 8" id="KW-0028">Amino-acid biosynthesis</keyword>
<dbReference type="InterPro" id="IPR004013">
    <property type="entry name" value="PHP_dom"/>
</dbReference>
<evidence type="ECO:0000256" key="3">
    <source>
        <dbReference type="ARBA" id="ARBA00013085"/>
    </source>
</evidence>
<comment type="catalytic activity">
    <reaction evidence="7 8">
        <text>L-histidinol phosphate + H2O = L-histidinol + phosphate</text>
        <dbReference type="Rhea" id="RHEA:14465"/>
        <dbReference type="ChEBI" id="CHEBI:15377"/>
        <dbReference type="ChEBI" id="CHEBI:43474"/>
        <dbReference type="ChEBI" id="CHEBI:57699"/>
        <dbReference type="ChEBI" id="CHEBI:57980"/>
        <dbReference type="EC" id="3.1.3.15"/>
    </reaction>
</comment>
<gene>
    <name evidence="10 12" type="ORF">BDZ99DRAFT_394841</name>
</gene>
<dbReference type="Proteomes" id="UP000504636">
    <property type="component" value="Unplaced"/>
</dbReference>
<keyword evidence="11" id="KW-1185">Reference proteome</keyword>
<evidence type="ECO:0000259" key="9">
    <source>
        <dbReference type="Pfam" id="PF02811"/>
    </source>
</evidence>
<evidence type="ECO:0000256" key="2">
    <source>
        <dbReference type="ARBA" id="ARBA00009152"/>
    </source>
</evidence>
<dbReference type="NCBIfam" id="TIGR01856">
    <property type="entry name" value="hisJ_fam"/>
    <property type="match status" value="1"/>
</dbReference>
<dbReference type="SUPFAM" id="SSF89550">
    <property type="entry name" value="PHP domain-like"/>
    <property type="match status" value="1"/>
</dbReference>
<dbReference type="Gene3D" id="3.20.20.140">
    <property type="entry name" value="Metal-dependent hydrolases"/>
    <property type="match status" value="1"/>
</dbReference>
<dbReference type="GO" id="GO:0005737">
    <property type="term" value="C:cytoplasm"/>
    <property type="evidence" value="ECO:0007669"/>
    <property type="project" value="TreeGrafter"/>
</dbReference>
<reference evidence="10 12" key="1">
    <citation type="journal article" date="2020" name="Stud. Mycol.">
        <title>101 Dothideomycetes genomes: a test case for predicting lifestyles and emergence of pathogens.</title>
        <authorList>
            <person name="Haridas S."/>
            <person name="Albert R."/>
            <person name="Binder M."/>
            <person name="Bloem J."/>
            <person name="Labutti K."/>
            <person name="Salamov A."/>
            <person name="Andreopoulos B."/>
            <person name="Baker S."/>
            <person name="Barry K."/>
            <person name="Bills G."/>
            <person name="Bluhm B."/>
            <person name="Cannon C."/>
            <person name="Castanera R."/>
            <person name="Culley D."/>
            <person name="Daum C."/>
            <person name="Ezra D."/>
            <person name="Gonzalez J."/>
            <person name="Henrissat B."/>
            <person name="Kuo A."/>
            <person name="Liang C."/>
            <person name="Lipzen A."/>
            <person name="Lutzoni F."/>
            <person name="Magnuson J."/>
            <person name="Mondo S."/>
            <person name="Nolan M."/>
            <person name="Ohm R."/>
            <person name="Pangilinan J."/>
            <person name="Park H.-J."/>
            <person name="Ramirez L."/>
            <person name="Alfaro M."/>
            <person name="Sun H."/>
            <person name="Tritt A."/>
            <person name="Yoshinaga Y."/>
            <person name="Zwiers L.-H."/>
            <person name="Turgeon B."/>
            <person name="Goodwin S."/>
            <person name="Spatafora J."/>
            <person name="Crous P."/>
            <person name="Grigoriev I."/>
        </authorList>
    </citation>
    <scope>NUCLEOTIDE SEQUENCE</scope>
    <source>
        <strain evidence="10 12">CBS 304.34</strain>
    </source>
</reference>
<dbReference type="GO" id="GO:0000105">
    <property type="term" value="P:L-histidine biosynthetic process"/>
    <property type="evidence" value="ECO:0007669"/>
    <property type="project" value="UniProtKB-UniRule"/>
</dbReference>
<dbReference type="InterPro" id="IPR016195">
    <property type="entry name" value="Pol/histidinol_Pase-like"/>
</dbReference>
<organism evidence="10">
    <name type="scientific">Mytilinidion resinicola</name>
    <dbReference type="NCBI Taxonomy" id="574789"/>
    <lineage>
        <taxon>Eukaryota</taxon>
        <taxon>Fungi</taxon>
        <taxon>Dikarya</taxon>
        <taxon>Ascomycota</taxon>
        <taxon>Pezizomycotina</taxon>
        <taxon>Dothideomycetes</taxon>
        <taxon>Pleosporomycetidae</taxon>
        <taxon>Mytilinidiales</taxon>
        <taxon>Mytilinidiaceae</taxon>
        <taxon>Mytilinidion</taxon>
    </lineage>
</organism>
<sequence>MPYSHHSHSGQFCAHAKDTLEEVVRTAIASGFRTYALTEHMHREKEDFYPEEEASYTEEGLVQLADAFYAEAVRLREMYAGQIDLPIAFETEWIRPSTLGLIRSLVAKHPYDFLIGSVHHVHTIPIDFDKHTYQSAREKAGGTDERLFEDYFDSQYEMLQALQPAIVGHFDVIRLMSDEPNTGFQKFKGVWTKALRNLEYIISYDGVLELNSAALRKGLDEPYPCLEVCETFRRMGGRFSMSDDSHGIEQIGTNYRRLLHFIEKASIPNIYIADCNSQSGADRRSPTPRFSSVSISQLKNHAFWAANP</sequence>
<accession>A0A6A6YAG1</accession>
<evidence type="ECO:0000256" key="5">
    <source>
        <dbReference type="ARBA" id="ARBA00022801"/>
    </source>
</evidence>
<dbReference type="GO" id="GO:0004401">
    <property type="term" value="F:histidinol-phosphatase activity"/>
    <property type="evidence" value="ECO:0007669"/>
    <property type="project" value="UniProtKB-UniRule"/>
</dbReference>
<dbReference type="UniPathway" id="UPA00031">
    <property type="reaction ID" value="UER00013"/>
</dbReference>
<dbReference type="PANTHER" id="PTHR21039:SF0">
    <property type="entry name" value="HISTIDINOL-PHOSPHATASE"/>
    <property type="match status" value="1"/>
</dbReference>
<comment type="pathway">
    <text evidence="1 8">Amino-acid biosynthesis; L-histidine biosynthesis; L-histidine from 5-phospho-alpha-D-ribose 1-diphosphate: step 8/9.</text>
</comment>
<dbReference type="RefSeq" id="XP_033572776.1">
    <property type="nucleotide sequence ID" value="XM_033715923.1"/>
</dbReference>
<evidence type="ECO:0000256" key="6">
    <source>
        <dbReference type="ARBA" id="ARBA00023102"/>
    </source>
</evidence>
<dbReference type="InterPro" id="IPR010140">
    <property type="entry name" value="Histidinol_P_phosphatase_HisJ"/>
</dbReference>
<dbReference type="EC" id="3.1.3.15" evidence="3 8"/>
<keyword evidence="5 8" id="KW-0378">Hydrolase</keyword>
<evidence type="ECO:0000256" key="8">
    <source>
        <dbReference type="RuleBase" id="RU366003"/>
    </source>
</evidence>
<evidence type="ECO:0000256" key="4">
    <source>
        <dbReference type="ARBA" id="ARBA00022605"/>
    </source>
</evidence>
<dbReference type="Pfam" id="PF02811">
    <property type="entry name" value="PHP"/>
    <property type="match status" value="1"/>
</dbReference>
<comment type="similarity">
    <text evidence="2 8">Belongs to the PHP hydrolase family. HisK subfamily.</text>
</comment>
<name>A0A6A6YAG1_9PEZI</name>
<protein>
    <recommendedName>
        <fullName evidence="3 8">Histidinol-phosphatase</fullName>
        <shortName evidence="8">HolPase</shortName>
        <ecNumber evidence="3 8">3.1.3.15</ecNumber>
    </recommendedName>
</protein>
<evidence type="ECO:0000256" key="7">
    <source>
        <dbReference type="ARBA" id="ARBA00049158"/>
    </source>
</evidence>
<reference evidence="12" key="2">
    <citation type="submission" date="2020-04" db="EMBL/GenBank/DDBJ databases">
        <authorList>
            <consortium name="NCBI Genome Project"/>
        </authorList>
    </citation>
    <scope>NUCLEOTIDE SEQUENCE</scope>
    <source>
        <strain evidence="12">CBS 304.34</strain>
    </source>
</reference>
<dbReference type="GeneID" id="54456816"/>
<dbReference type="CDD" id="cd12110">
    <property type="entry name" value="PHP_HisPPase_Hisj_like"/>
    <property type="match status" value="1"/>
</dbReference>
<evidence type="ECO:0000313" key="11">
    <source>
        <dbReference type="Proteomes" id="UP000504636"/>
    </source>
</evidence>
<evidence type="ECO:0000256" key="1">
    <source>
        <dbReference type="ARBA" id="ARBA00004970"/>
    </source>
</evidence>
<keyword evidence="6 8" id="KW-0368">Histidine biosynthesis</keyword>
<dbReference type="FunFam" id="3.20.20.140:FF:000059">
    <property type="entry name" value="Histidinol-phosphatase"/>
    <property type="match status" value="1"/>
</dbReference>
<dbReference type="EMBL" id="MU003708">
    <property type="protein sequence ID" value="KAF2805812.1"/>
    <property type="molecule type" value="Genomic_DNA"/>
</dbReference>
<reference evidence="12" key="3">
    <citation type="submission" date="2025-04" db="UniProtKB">
        <authorList>
            <consortium name="RefSeq"/>
        </authorList>
    </citation>
    <scope>IDENTIFICATION</scope>
    <source>
        <strain evidence="12">CBS 304.34</strain>
    </source>
</reference>
<feature type="domain" description="PHP" evidence="9">
    <location>
        <begin position="5"/>
        <end position="213"/>
    </location>
</feature>
<dbReference type="OrthoDB" id="5957391at2759"/>
<dbReference type="AlphaFoldDB" id="A0A6A6YAG1"/>
<dbReference type="PANTHER" id="PTHR21039">
    <property type="entry name" value="HISTIDINOL PHOSPHATASE-RELATED"/>
    <property type="match status" value="1"/>
</dbReference>